<keyword evidence="1" id="KW-0812">Transmembrane</keyword>
<organism evidence="2 3">
    <name type="scientific">Pantoea alhagi</name>
    <dbReference type="NCBI Taxonomy" id="1891675"/>
    <lineage>
        <taxon>Bacteria</taxon>
        <taxon>Pseudomonadati</taxon>
        <taxon>Pseudomonadota</taxon>
        <taxon>Gammaproteobacteria</taxon>
        <taxon>Enterobacterales</taxon>
        <taxon>Erwiniaceae</taxon>
        <taxon>Pantoea</taxon>
    </lineage>
</organism>
<protein>
    <recommendedName>
        <fullName evidence="4">Transglycosylase</fullName>
    </recommendedName>
</protein>
<dbReference type="KEGG" id="palh:B1H58_01725"/>
<dbReference type="AlphaFoldDB" id="A0A1W6B180"/>
<feature type="transmembrane region" description="Helical" evidence="1">
    <location>
        <begin position="60"/>
        <end position="78"/>
    </location>
</feature>
<reference evidence="2 3" key="1">
    <citation type="submission" date="2017-02" db="EMBL/GenBank/DDBJ databases">
        <title>Complete genome sequence of the drought resistance-promoting endophyte Pantoea alhagi LTYR-11Z.</title>
        <authorList>
            <person name="Zhang L."/>
        </authorList>
    </citation>
    <scope>NUCLEOTIDE SEQUENCE [LARGE SCALE GENOMIC DNA]</scope>
    <source>
        <strain evidence="2 3">LTYR-11Z</strain>
    </source>
</reference>
<dbReference type="RefSeq" id="WP_085067688.1">
    <property type="nucleotide sequence ID" value="NZ_CP019706.1"/>
</dbReference>
<keyword evidence="1" id="KW-1133">Transmembrane helix</keyword>
<feature type="transmembrane region" description="Helical" evidence="1">
    <location>
        <begin position="27"/>
        <end position="48"/>
    </location>
</feature>
<evidence type="ECO:0000313" key="3">
    <source>
        <dbReference type="Proteomes" id="UP000192900"/>
    </source>
</evidence>
<gene>
    <name evidence="2" type="ORF">B1H58_01725</name>
</gene>
<keyword evidence="3" id="KW-1185">Reference proteome</keyword>
<keyword evidence="1" id="KW-0472">Membrane</keyword>
<dbReference type="Proteomes" id="UP000192900">
    <property type="component" value="Chromosome"/>
</dbReference>
<evidence type="ECO:0008006" key="4">
    <source>
        <dbReference type="Google" id="ProtNLM"/>
    </source>
</evidence>
<evidence type="ECO:0000313" key="2">
    <source>
        <dbReference type="EMBL" id="ARJ40836.1"/>
    </source>
</evidence>
<evidence type="ECO:0000256" key="1">
    <source>
        <dbReference type="SAM" id="Phobius"/>
    </source>
</evidence>
<dbReference type="OrthoDB" id="6548416at2"/>
<dbReference type="EMBL" id="CP019706">
    <property type="protein sequence ID" value="ARJ40836.1"/>
    <property type="molecule type" value="Genomic_DNA"/>
</dbReference>
<proteinExistence type="predicted"/>
<dbReference type="STRING" id="1891675.B1H58_01725"/>
<name>A0A1W6B180_9GAMM</name>
<sequence length="80" mass="8364">MGLLSWLVVGLLVGLTASKLIPGRGSWLPTLVLATIGALVGGYVSVYFNWGTLASLHPRALLLALAGALLLTAVARIIRR</sequence>
<accession>A0A1W6B180</accession>